<evidence type="ECO:0000313" key="2">
    <source>
        <dbReference type="EMBL" id="BDU76803.1"/>
    </source>
</evidence>
<evidence type="ECO:0000256" key="1">
    <source>
        <dbReference type="SAM" id="Phobius"/>
    </source>
</evidence>
<protein>
    <submittedName>
        <fullName evidence="2">Uncharacterized protein</fullName>
    </submittedName>
</protein>
<dbReference type="AlphaFoldDB" id="A0AA48HEJ7"/>
<dbReference type="EMBL" id="AP027081">
    <property type="protein sequence ID" value="BDU76803.1"/>
    <property type="molecule type" value="Genomic_DNA"/>
</dbReference>
<proteinExistence type="predicted"/>
<dbReference type="KEGG" id="msea:METESE_17610"/>
<keyword evidence="3" id="KW-1185">Reference proteome</keyword>
<reference evidence="2" key="1">
    <citation type="journal article" date="2023" name="Int. J. Syst. Evol. Microbiol.">
        <title>Mesoterricola silvestris gen. nov., sp. nov., Mesoterricola sediminis sp. nov., Geothrix oryzae sp. nov., Geothrix edaphica sp. nov., Geothrix rubra sp. nov., and Geothrix limicola sp. nov., six novel members of Acidobacteriota isolated from soils.</title>
        <authorList>
            <person name="Itoh H."/>
            <person name="Sugisawa Y."/>
            <person name="Mise K."/>
            <person name="Xu Z."/>
            <person name="Kuniyasu M."/>
            <person name="Ushijima N."/>
            <person name="Kawano K."/>
            <person name="Kobayashi E."/>
            <person name="Shiratori Y."/>
            <person name="Masuda Y."/>
            <person name="Senoo K."/>
        </authorList>
    </citation>
    <scope>NUCLEOTIDE SEQUENCE</scope>
    <source>
        <strain evidence="2">W786</strain>
    </source>
</reference>
<organism evidence="2 3">
    <name type="scientific">Mesoterricola sediminis</name>
    <dbReference type="NCBI Taxonomy" id="2927980"/>
    <lineage>
        <taxon>Bacteria</taxon>
        <taxon>Pseudomonadati</taxon>
        <taxon>Acidobacteriota</taxon>
        <taxon>Holophagae</taxon>
        <taxon>Holophagales</taxon>
        <taxon>Holophagaceae</taxon>
        <taxon>Mesoterricola</taxon>
    </lineage>
</organism>
<sequence length="68" mass="7614">METLINSPFIIPLGAFAMVAIVVSVGAWAKVRNREIQSQHELRLRQMEHEQKMKALEVERIKAGGGQA</sequence>
<name>A0AA48HEJ7_9BACT</name>
<keyword evidence="1" id="KW-1133">Transmembrane helix</keyword>
<keyword evidence="1" id="KW-0812">Transmembrane</keyword>
<dbReference type="RefSeq" id="WP_243334190.1">
    <property type="nucleotide sequence ID" value="NZ_AP027081.1"/>
</dbReference>
<keyword evidence="1" id="KW-0472">Membrane</keyword>
<gene>
    <name evidence="2" type="ORF">METESE_17610</name>
</gene>
<evidence type="ECO:0000313" key="3">
    <source>
        <dbReference type="Proteomes" id="UP001228113"/>
    </source>
</evidence>
<accession>A0AA48HEJ7</accession>
<feature type="transmembrane region" description="Helical" evidence="1">
    <location>
        <begin position="6"/>
        <end position="29"/>
    </location>
</feature>
<dbReference type="Proteomes" id="UP001228113">
    <property type="component" value="Chromosome"/>
</dbReference>